<reference evidence="2" key="1">
    <citation type="submission" date="2025-08" db="UniProtKB">
        <authorList>
            <consortium name="Ensembl"/>
        </authorList>
    </citation>
    <scope>IDENTIFICATION</scope>
</reference>
<dbReference type="SUPFAM" id="SSF47986">
    <property type="entry name" value="DEATH domain"/>
    <property type="match status" value="1"/>
</dbReference>
<dbReference type="Pfam" id="PF02758">
    <property type="entry name" value="PYRIN"/>
    <property type="match status" value="1"/>
</dbReference>
<keyword evidence="3" id="KW-1185">Reference proteome</keyword>
<dbReference type="PROSITE" id="PS50824">
    <property type="entry name" value="DAPIN"/>
    <property type="match status" value="1"/>
</dbReference>
<evidence type="ECO:0000259" key="1">
    <source>
        <dbReference type="PROSITE" id="PS50824"/>
    </source>
</evidence>
<accession>A0A3Q0T6J6</accession>
<dbReference type="OMA" id="QITMKIL"/>
<dbReference type="SMART" id="SM01289">
    <property type="entry name" value="PYRIN"/>
    <property type="match status" value="1"/>
</dbReference>
<name>A0A3Q0T6J6_AMPCI</name>
<dbReference type="Gene3D" id="1.10.533.10">
    <property type="entry name" value="Death Domain, Fas"/>
    <property type="match status" value="1"/>
</dbReference>
<organism evidence="2 3">
    <name type="scientific">Amphilophus citrinellus</name>
    <name type="common">Midas cichlid</name>
    <name type="synonym">Cichlasoma citrinellum</name>
    <dbReference type="NCBI Taxonomy" id="61819"/>
    <lineage>
        <taxon>Eukaryota</taxon>
        <taxon>Metazoa</taxon>
        <taxon>Chordata</taxon>
        <taxon>Craniata</taxon>
        <taxon>Vertebrata</taxon>
        <taxon>Euteleostomi</taxon>
        <taxon>Actinopterygii</taxon>
        <taxon>Neopterygii</taxon>
        <taxon>Teleostei</taxon>
        <taxon>Neoteleostei</taxon>
        <taxon>Acanthomorphata</taxon>
        <taxon>Ovalentaria</taxon>
        <taxon>Cichlomorphae</taxon>
        <taxon>Cichliformes</taxon>
        <taxon>Cichlidae</taxon>
        <taxon>New World cichlids</taxon>
        <taxon>Cichlasomatinae</taxon>
        <taxon>Heroini</taxon>
        <taxon>Amphilophus</taxon>
    </lineage>
</organism>
<dbReference type="Ensembl" id="ENSACIT00000030454.1">
    <property type="protein sequence ID" value="ENSACIP00000029674.1"/>
    <property type="gene ID" value="ENSACIG00000022979.1"/>
</dbReference>
<dbReference type="InterPro" id="IPR011029">
    <property type="entry name" value="DEATH-like_dom_sf"/>
</dbReference>
<feature type="domain" description="Pyrin" evidence="1">
    <location>
        <begin position="1"/>
        <end position="58"/>
    </location>
</feature>
<sequence length="92" mass="10942">MPSEVLMDILRHLGNEEFKEYKWYLQKHDFLKDFPPIPKSRLEEADRMDTVDLMVQTYSHQYLEVNWKILRLMNRNDLLGTSDGGSGRRGEV</sequence>
<reference evidence="2" key="2">
    <citation type="submission" date="2025-09" db="UniProtKB">
        <authorList>
            <consortium name="Ensembl"/>
        </authorList>
    </citation>
    <scope>IDENTIFICATION</scope>
</reference>
<dbReference type="CDD" id="cd08321">
    <property type="entry name" value="Pyrin_ASC-like"/>
    <property type="match status" value="1"/>
</dbReference>
<protein>
    <recommendedName>
        <fullName evidence="1">Pyrin domain-containing protein</fullName>
    </recommendedName>
</protein>
<dbReference type="GeneTree" id="ENSGT01090000260202"/>
<dbReference type="AlphaFoldDB" id="A0A3Q0T6J6"/>
<dbReference type="Proteomes" id="UP000261340">
    <property type="component" value="Unplaced"/>
</dbReference>
<evidence type="ECO:0000313" key="2">
    <source>
        <dbReference type="Ensembl" id="ENSACIP00000029674.1"/>
    </source>
</evidence>
<proteinExistence type="predicted"/>
<evidence type="ECO:0000313" key="3">
    <source>
        <dbReference type="Proteomes" id="UP000261340"/>
    </source>
</evidence>
<dbReference type="InterPro" id="IPR004020">
    <property type="entry name" value="DAPIN"/>
</dbReference>